<evidence type="ECO:0000313" key="1">
    <source>
        <dbReference type="EMBL" id="KAI3730531.1"/>
    </source>
</evidence>
<name>A0ACB9C8B7_9ASTR</name>
<organism evidence="1 2">
    <name type="scientific">Smallanthus sonchifolius</name>
    <dbReference type="NCBI Taxonomy" id="185202"/>
    <lineage>
        <taxon>Eukaryota</taxon>
        <taxon>Viridiplantae</taxon>
        <taxon>Streptophyta</taxon>
        <taxon>Embryophyta</taxon>
        <taxon>Tracheophyta</taxon>
        <taxon>Spermatophyta</taxon>
        <taxon>Magnoliopsida</taxon>
        <taxon>eudicotyledons</taxon>
        <taxon>Gunneridae</taxon>
        <taxon>Pentapetalae</taxon>
        <taxon>asterids</taxon>
        <taxon>campanulids</taxon>
        <taxon>Asterales</taxon>
        <taxon>Asteraceae</taxon>
        <taxon>Asteroideae</taxon>
        <taxon>Heliantheae alliance</taxon>
        <taxon>Millerieae</taxon>
        <taxon>Smallanthus</taxon>
    </lineage>
</organism>
<evidence type="ECO:0000313" key="2">
    <source>
        <dbReference type="Proteomes" id="UP001056120"/>
    </source>
</evidence>
<comment type="caution">
    <text evidence="1">The sequence shown here is derived from an EMBL/GenBank/DDBJ whole genome shotgun (WGS) entry which is preliminary data.</text>
</comment>
<proteinExistence type="predicted"/>
<dbReference type="EMBL" id="CM042038">
    <property type="protein sequence ID" value="KAI3730531.1"/>
    <property type="molecule type" value="Genomic_DNA"/>
</dbReference>
<keyword evidence="2" id="KW-1185">Reference proteome</keyword>
<reference evidence="2" key="1">
    <citation type="journal article" date="2022" name="Mol. Ecol. Resour.">
        <title>The genomes of chicory, endive, great burdock and yacon provide insights into Asteraceae palaeo-polyploidization history and plant inulin production.</title>
        <authorList>
            <person name="Fan W."/>
            <person name="Wang S."/>
            <person name="Wang H."/>
            <person name="Wang A."/>
            <person name="Jiang F."/>
            <person name="Liu H."/>
            <person name="Zhao H."/>
            <person name="Xu D."/>
            <person name="Zhang Y."/>
        </authorList>
    </citation>
    <scope>NUCLEOTIDE SEQUENCE [LARGE SCALE GENOMIC DNA]</scope>
    <source>
        <strain evidence="2">cv. Yunnan</strain>
    </source>
</reference>
<dbReference type="Proteomes" id="UP001056120">
    <property type="component" value="Linkage Group LG21"/>
</dbReference>
<sequence>MHLNLNDNYFISVPDFIGMFNALASIDLSGNFIETSMPNMLCNLSNLVYLDLSGNMFSGPIHVSLGLLSRLEYLYLDNNQLSGNIPTSLGQSKLKHLDLSQNSLVGVLSETHFAKLKNLTYLDLSSNSLTLNFSSRWIPPFQLQTLFASSCNIGPHFPNWLQTQINLQRLHLYNSSIRDTIPEWFENISSHILDLDLSNNHIYGKLPRFHGDSGNQIRDRILKMNSNNFEGSLATFPSNVQILDLSDNLLSGHVPQTDETMNPSLEVVNLSKNRFTGPVHLFKIPSIRVLDLSQNMFCGRLLDLSGNLASRHVPQTDGTMSPNLEVVNLSKNRFTGSIPVHLCKVPSIQVLDLSHNMFSGRLPRCLGKLINLNVIDLANNTITGVVPTSLGSVEYLISLHLHNNQFEGDIPVSLQNLTELVTMDLGNNLFTGTIPFWIGESLYSLKFLNLESNKLTGKIPLQLCQLNALQYLSLAHNNITGKIPRCFRNLTGMKGSRHLSYEGYEGNAPKAVRVLQYEENILASMKGRQLLYTKTEEFLTSLDLSNNNIVGEIPDALMNLVGLTNLNLSRNLLKGQIPVIIGDLKKLESLDLSMNKLSGRIPQNLTSLNFLSYLNLSFNNFSGPIPVGNQLQTLTDPSVYKGNDGLCGPLVSKSCNGNGPYNHVGEDEVQDDDIGLWFYEGMGPGFVVWFMGLLGSLHFIRKWRVAYFEMLENVYGWLTISIALTLARLRRKVFE</sequence>
<reference evidence="1 2" key="2">
    <citation type="journal article" date="2022" name="Mol. Ecol. Resour.">
        <title>The genomes of chicory, endive, great burdock and yacon provide insights into Asteraceae paleo-polyploidization history and plant inulin production.</title>
        <authorList>
            <person name="Fan W."/>
            <person name="Wang S."/>
            <person name="Wang H."/>
            <person name="Wang A."/>
            <person name="Jiang F."/>
            <person name="Liu H."/>
            <person name="Zhao H."/>
            <person name="Xu D."/>
            <person name="Zhang Y."/>
        </authorList>
    </citation>
    <scope>NUCLEOTIDE SEQUENCE [LARGE SCALE GENOMIC DNA]</scope>
    <source>
        <strain evidence="2">cv. Yunnan</strain>
        <tissue evidence="1">Leaves</tissue>
    </source>
</reference>
<accession>A0ACB9C8B7</accession>
<gene>
    <name evidence="1" type="ORF">L1987_61701</name>
</gene>
<protein>
    <submittedName>
        <fullName evidence="1">Uncharacterized protein</fullName>
    </submittedName>
</protein>